<reference evidence="1 2" key="1">
    <citation type="submission" date="2020-05" db="EMBL/GenBank/DDBJ databases">
        <title>Description of Pedobacter foliorum sp. nov.</title>
        <authorList>
            <person name="Qi S."/>
            <person name="Carlier A."/>
            <person name="Cnockaert M."/>
            <person name="Vandamme P."/>
        </authorList>
    </citation>
    <scope>NUCLEOTIDE SEQUENCE [LARGE SCALE GENOMIC DNA]</scope>
    <source>
        <strain evidence="1 2">LMG 31300</strain>
    </source>
</reference>
<dbReference type="EMBL" id="JABMKV010000005">
    <property type="protein sequence ID" value="NQX33156.1"/>
    <property type="molecule type" value="Genomic_DNA"/>
</dbReference>
<proteinExistence type="predicted"/>
<dbReference type="Proteomes" id="UP000762110">
    <property type="component" value="Unassembled WGS sequence"/>
</dbReference>
<sequence>MKNYFKTSAFVIILAFTFFSCKKKDSQPSTPLKSEIAVKIKSGNLVSPIASGTKGTASISWSNYNVILGDVSFSGTKDGVPASPFTIPSKEFEFKDGSKADLLGTLLIPEGSYSKSQYTLNFKARTGNALEISGVYTDVNGIAYTIKFVCKQEVASIAVGEDKIIKPTQNYLVDIIMDWDKLSANITTSDLANVTYISKNSILIDETNNPDLYAKFKNNLSTIAHFTYNQSKDF</sequence>
<comment type="caution">
    <text evidence="1">The sequence shown here is derived from an EMBL/GenBank/DDBJ whole genome shotgun (WGS) entry which is preliminary data.</text>
</comment>
<organism evidence="1 2">
    <name type="scientific">Pedobacter boryungensis</name>
    <dbReference type="NCBI Taxonomy" id="869962"/>
    <lineage>
        <taxon>Bacteria</taxon>
        <taxon>Pseudomonadati</taxon>
        <taxon>Bacteroidota</taxon>
        <taxon>Sphingobacteriia</taxon>
        <taxon>Sphingobacteriales</taxon>
        <taxon>Sphingobacteriaceae</taxon>
        <taxon>Pedobacter</taxon>
    </lineage>
</organism>
<dbReference type="PROSITE" id="PS51257">
    <property type="entry name" value="PROKAR_LIPOPROTEIN"/>
    <property type="match status" value="1"/>
</dbReference>
<evidence type="ECO:0000313" key="1">
    <source>
        <dbReference type="EMBL" id="NQX33156.1"/>
    </source>
</evidence>
<evidence type="ECO:0000313" key="2">
    <source>
        <dbReference type="Proteomes" id="UP000762110"/>
    </source>
</evidence>
<dbReference type="RefSeq" id="WP_173273992.1">
    <property type="nucleotide sequence ID" value="NZ_JABMKV010000005.1"/>
</dbReference>
<protein>
    <submittedName>
        <fullName evidence="1">Uncharacterized protein</fullName>
    </submittedName>
</protein>
<keyword evidence="2" id="KW-1185">Reference proteome</keyword>
<gene>
    <name evidence="1" type="ORF">HQN85_15570</name>
</gene>
<name>A0ABX2DIN3_9SPHI</name>
<accession>A0ABX2DIN3</accession>